<dbReference type="AlphaFoldDB" id="A0A8T0EJY7"/>
<organism evidence="1 2">
    <name type="scientific">Argiope bruennichi</name>
    <name type="common">Wasp spider</name>
    <name type="synonym">Aranea bruennichi</name>
    <dbReference type="NCBI Taxonomy" id="94029"/>
    <lineage>
        <taxon>Eukaryota</taxon>
        <taxon>Metazoa</taxon>
        <taxon>Ecdysozoa</taxon>
        <taxon>Arthropoda</taxon>
        <taxon>Chelicerata</taxon>
        <taxon>Arachnida</taxon>
        <taxon>Araneae</taxon>
        <taxon>Araneomorphae</taxon>
        <taxon>Entelegynae</taxon>
        <taxon>Araneoidea</taxon>
        <taxon>Araneidae</taxon>
        <taxon>Argiope</taxon>
    </lineage>
</organism>
<reference evidence="1" key="2">
    <citation type="submission" date="2020-06" db="EMBL/GenBank/DDBJ databases">
        <authorList>
            <person name="Sheffer M."/>
        </authorList>
    </citation>
    <scope>NUCLEOTIDE SEQUENCE</scope>
</reference>
<evidence type="ECO:0000313" key="1">
    <source>
        <dbReference type="EMBL" id="KAF8771668.1"/>
    </source>
</evidence>
<protein>
    <submittedName>
        <fullName evidence="1">Uncharacterized protein</fullName>
    </submittedName>
</protein>
<gene>
    <name evidence="1" type="ORF">HNY73_019050</name>
</gene>
<accession>A0A8T0EJY7</accession>
<dbReference type="InterPro" id="IPR036236">
    <property type="entry name" value="Znf_C2H2_sf"/>
</dbReference>
<keyword evidence="2" id="KW-1185">Reference proteome</keyword>
<name>A0A8T0EJY7_ARGBR</name>
<evidence type="ECO:0000313" key="2">
    <source>
        <dbReference type="Proteomes" id="UP000807504"/>
    </source>
</evidence>
<reference evidence="1" key="1">
    <citation type="journal article" date="2020" name="bioRxiv">
        <title>Chromosome-level reference genome of the European wasp spider Argiope bruennichi: a resource for studies on range expansion and evolutionary adaptation.</title>
        <authorList>
            <person name="Sheffer M.M."/>
            <person name="Hoppe A."/>
            <person name="Krehenwinkel H."/>
            <person name="Uhl G."/>
            <person name="Kuss A.W."/>
            <person name="Jensen L."/>
            <person name="Jensen C."/>
            <person name="Gillespie R.G."/>
            <person name="Hoff K.J."/>
            <person name="Prost S."/>
        </authorList>
    </citation>
    <scope>NUCLEOTIDE SEQUENCE</scope>
</reference>
<sequence length="136" mass="15356">MEISVKENEAHFIRDAWNKETSVGTNVQTPELFTNEQFTCDVSGKIISPEGPFNKHYCTHNNDKLFSSNVFHKEISDKYHPNGHDPIHANEKLYSCDITLSKLARLDKDDMRPDTSNCDCTGPGASLEEFCLISGF</sequence>
<proteinExistence type="predicted"/>
<comment type="caution">
    <text evidence="1">The sequence shown here is derived from an EMBL/GenBank/DDBJ whole genome shotgun (WGS) entry which is preliminary data.</text>
</comment>
<dbReference type="SUPFAM" id="SSF57667">
    <property type="entry name" value="beta-beta-alpha zinc fingers"/>
    <property type="match status" value="1"/>
</dbReference>
<dbReference type="Proteomes" id="UP000807504">
    <property type="component" value="Unassembled WGS sequence"/>
</dbReference>
<dbReference type="EMBL" id="JABXBU010002228">
    <property type="protein sequence ID" value="KAF8771668.1"/>
    <property type="molecule type" value="Genomic_DNA"/>
</dbReference>
<dbReference type="Gene3D" id="3.30.160.60">
    <property type="entry name" value="Classic Zinc Finger"/>
    <property type="match status" value="1"/>
</dbReference>